<reference evidence="1" key="1">
    <citation type="submission" date="2022-06" db="EMBL/GenBank/DDBJ databases">
        <title>Phylogenomic reconstructions and comparative analyses of Kickxellomycotina fungi.</title>
        <authorList>
            <person name="Reynolds N.K."/>
            <person name="Stajich J.E."/>
            <person name="Barry K."/>
            <person name="Grigoriev I.V."/>
            <person name="Crous P."/>
            <person name="Smith M.E."/>
        </authorList>
    </citation>
    <scope>NUCLEOTIDE SEQUENCE</scope>
    <source>
        <strain evidence="1">RSA 2271</strain>
    </source>
</reference>
<name>A0ACC1HBX4_9FUNG</name>
<protein>
    <submittedName>
        <fullName evidence="1">Uncharacterized protein</fullName>
    </submittedName>
</protein>
<feature type="non-terminal residue" evidence="1">
    <location>
        <position position="1"/>
    </location>
</feature>
<dbReference type="EMBL" id="JAMZIH010006698">
    <property type="protein sequence ID" value="KAJ1673667.1"/>
    <property type="molecule type" value="Genomic_DNA"/>
</dbReference>
<sequence>DNSSKDDASRRQIRPQVLARSSAFCRRIYIVSPRGPEILLDEGYDWVVVACSFFLQMFGMGIANGFGSYQAYYLNKFSIMPASTITWIGTMISICLLGGSYFSGVFVDRFGPRLSGYIGAVTNCLALMLASLAKEPWQLILSQDVM</sequence>
<accession>A0ACC1HBX4</accession>
<proteinExistence type="predicted"/>
<gene>
    <name evidence="1" type="ORF">EV182_004795</name>
</gene>
<keyword evidence="2" id="KW-1185">Reference proteome</keyword>
<organism evidence="1 2">
    <name type="scientific">Spiromyces aspiralis</name>
    <dbReference type="NCBI Taxonomy" id="68401"/>
    <lineage>
        <taxon>Eukaryota</taxon>
        <taxon>Fungi</taxon>
        <taxon>Fungi incertae sedis</taxon>
        <taxon>Zoopagomycota</taxon>
        <taxon>Kickxellomycotina</taxon>
        <taxon>Kickxellomycetes</taxon>
        <taxon>Kickxellales</taxon>
        <taxon>Kickxellaceae</taxon>
        <taxon>Spiromyces</taxon>
    </lineage>
</organism>
<evidence type="ECO:0000313" key="2">
    <source>
        <dbReference type="Proteomes" id="UP001145114"/>
    </source>
</evidence>
<dbReference type="Proteomes" id="UP001145114">
    <property type="component" value="Unassembled WGS sequence"/>
</dbReference>
<evidence type="ECO:0000313" key="1">
    <source>
        <dbReference type="EMBL" id="KAJ1673667.1"/>
    </source>
</evidence>
<comment type="caution">
    <text evidence="1">The sequence shown here is derived from an EMBL/GenBank/DDBJ whole genome shotgun (WGS) entry which is preliminary data.</text>
</comment>